<comment type="caution">
    <text evidence="1">The sequence shown here is derived from an EMBL/GenBank/DDBJ whole genome shotgun (WGS) entry which is preliminary data.</text>
</comment>
<dbReference type="Proteomes" id="UP000887013">
    <property type="component" value="Unassembled WGS sequence"/>
</dbReference>
<protein>
    <submittedName>
        <fullName evidence="1">Uncharacterized protein</fullName>
    </submittedName>
</protein>
<keyword evidence="2" id="KW-1185">Reference proteome</keyword>
<organism evidence="1 2">
    <name type="scientific">Nephila pilipes</name>
    <name type="common">Giant wood spider</name>
    <name type="synonym">Nephila maculata</name>
    <dbReference type="NCBI Taxonomy" id="299642"/>
    <lineage>
        <taxon>Eukaryota</taxon>
        <taxon>Metazoa</taxon>
        <taxon>Ecdysozoa</taxon>
        <taxon>Arthropoda</taxon>
        <taxon>Chelicerata</taxon>
        <taxon>Arachnida</taxon>
        <taxon>Araneae</taxon>
        <taxon>Araneomorphae</taxon>
        <taxon>Entelegynae</taxon>
        <taxon>Araneoidea</taxon>
        <taxon>Nephilidae</taxon>
        <taxon>Nephila</taxon>
    </lineage>
</organism>
<dbReference type="EMBL" id="BMAW01044178">
    <property type="protein sequence ID" value="GFS43213.1"/>
    <property type="molecule type" value="Genomic_DNA"/>
</dbReference>
<sequence>MAAMNKWFWDFLHLEQFHLKITAANKRIISIAGAYHDVILEELNRYDLTIHNNNFKDTYNCHHKRS</sequence>
<accession>A0A8X6JXJ9</accession>
<evidence type="ECO:0000313" key="2">
    <source>
        <dbReference type="Proteomes" id="UP000887013"/>
    </source>
</evidence>
<dbReference type="AlphaFoldDB" id="A0A8X6JXJ9"/>
<name>A0A8X6JXJ9_NEPPI</name>
<proteinExistence type="predicted"/>
<reference evidence="1" key="1">
    <citation type="submission" date="2020-08" db="EMBL/GenBank/DDBJ databases">
        <title>Multicomponent nature underlies the extraordinary mechanical properties of spider dragline silk.</title>
        <authorList>
            <person name="Kono N."/>
            <person name="Nakamura H."/>
            <person name="Mori M."/>
            <person name="Yoshida Y."/>
            <person name="Ohtoshi R."/>
            <person name="Malay A.D."/>
            <person name="Moran D.A.P."/>
            <person name="Tomita M."/>
            <person name="Numata K."/>
            <person name="Arakawa K."/>
        </authorList>
    </citation>
    <scope>NUCLEOTIDE SEQUENCE</scope>
</reference>
<evidence type="ECO:0000313" key="1">
    <source>
        <dbReference type="EMBL" id="GFS43213.1"/>
    </source>
</evidence>
<gene>
    <name evidence="1" type="ORF">NPIL_120221</name>
</gene>